<dbReference type="InterPro" id="IPR027417">
    <property type="entry name" value="P-loop_NTPase"/>
</dbReference>
<dbReference type="Gene3D" id="3.40.50.300">
    <property type="entry name" value="P-loop containing nucleotide triphosphate hydrolases"/>
    <property type="match status" value="1"/>
</dbReference>
<dbReference type="EMBL" id="WFLI01000006">
    <property type="protein sequence ID" value="KAB8065516.1"/>
    <property type="molecule type" value="Genomic_DNA"/>
</dbReference>
<proteinExistence type="predicted"/>
<dbReference type="AlphaFoldDB" id="A0A6I1IAX5"/>
<sequence>MGHASGLVDGDAFQWYQSQDIADLRRAVDAIGGVSLLLIAPIVLAVAGDMNRANDVRRSLQAVVDFAEAHGYAVIVSRTLPRAALARRHRIGLLAPMHSAPWRVWYW</sequence>
<feature type="transmembrane region" description="Helical" evidence="1">
    <location>
        <begin position="30"/>
        <end position="48"/>
    </location>
</feature>
<evidence type="ECO:0000313" key="2">
    <source>
        <dbReference type="EMBL" id="KAB8065516.1"/>
    </source>
</evidence>
<evidence type="ECO:0000313" key="3">
    <source>
        <dbReference type="Proteomes" id="UP000468717"/>
    </source>
</evidence>
<gene>
    <name evidence="2" type="ORF">GCN75_06955</name>
</gene>
<keyword evidence="3" id="KW-1185">Reference proteome</keyword>
<evidence type="ECO:0000256" key="1">
    <source>
        <dbReference type="SAM" id="Phobius"/>
    </source>
</evidence>
<protein>
    <submittedName>
        <fullName evidence="2">Uncharacterized protein</fullName>
    </submittedName>
</protein>
<dbReference type="RefSeq" id="WP_152281960.1">
    <property type="nucleotide sequence ID" value="NZ_WFLI01000006.1"/>
</dbReference>
<dbReference type="Proteomes" id="UP000468717">
    <property type="component" value="Unassembled WGS sequence"/>
</dbReference>
<keyword evidence="1" id="KW-0812">Transmembrane</keyword>
<dbReference type="Pfam" id="PF13481">
    <property type="entry name" value="AAA_25"/>
    <property type="match status" value="1"/>
</dbReference>
<keyword evidence="1" id="KW-1133">Transmembrane helix</keyword>
<name>A0A6I1IAX5_9BURK</name>
<reference evidence="2 3" key="1">
    <citation type="submission" date="2019-10" db="EMBL/GenBank/DDBJ databases">
        <title>Three novel species isolated from a subtropical stream in China.</title>
        <authorList>
            <person name="Lu H."/>
        </authorList>
    </citation>
    <scope>NUCLEOTIDE SEQUENCE [LARGE SCALE GENOMIC DNA]</scope>
    <source>
        <strain evidence="2 3">FT13W</strain>
    </source>
</reference>
<accession>A0A6I1IAX5</accession>
<keyword evidence="1" id="KW-0472">Membrane</keyword>
<organism evidence="2 3">
    <name type="scientific">Janthinobacterium violaceinigrum</name>
    <dbReference type="NCBI Taxonomy" id="2654252"/>
    <lineage>
        <taxon>Bacteria</taxon>
        <taxon>Pseudomonadati</taxon>
        <taxon>Pseudomonadota</taxon>
        <taxon>Betaproteobacteria</taxon>
        <taxon>Burkholderiales</taxon>
        <taxon>Oxalobacteraceae</taxon>
        <taxon>Janthinobacterium</taxon>
    </lineage>
</organism>
<comment type="caution">
    <text evidence="2">The sequence shown here is derived from an EMBL/GenBank/DDBJ whole genome shotgun (WGS) entry which is preliminary data.</text>
</comment>